<organism evidence="3 4">
    <name type="scientific">Clostridium lentum</name>
    <dbReference type="NCBI Taxonomy" id="2763037"/>
    <lineage>
        <taxon>Bacteria</taxon>
        <taxon>Bacillati</taxon>
        <taxon>Bacillota</taxon>
        <taxon>Clostridia</taxon>
        <taxon>Eubacteriales</taxon>
        <taxon>Clostridiaceae</taxon>
        <taxon>Clostridium</taxon>
    </lineage>
</organism>
<dbReference type="AlphaFoldDB" id="A0A8I0ABH3"/>
<evidence type="ECO:0000313" key="4">
    <source>
        <dbReference type="Proteomes" id="UP000662088"/>
    </source>
</evidence>
<keyword evidence="1" id="KW-0175">Coiled coil</keyword>
<evidence type="ECO:0000313" key="3">
    <source>
        <dbReference type="EMBL" id="MBC5638988.1"/>
    </source>
</evidence>
<keyword evidence="2" id="KW-0472">Membrane</keyword>
<feature type="transmembrane region" description="Helical" evidence="2">
    <location>
        <begin position="15"/>
        <end position="34"/>
    </location>
</feature>
<keyword evidence="2" id="KW-0812">Transmembrane</keyword>
<protein>
    <submittedName>
        <fullName evidence="3">Uncharacterized protein</fullName>
    </submittedName>
</protein>
<keyword evidence="2" id="KW-1133">Transmembrane helix</keyword>
<comment type="caution">
    <text evidence="3">The sequence shown here is derived from an EMBL/GenBank/DDBJ whole genome shotgun (WGS) entry which is preliminary data.</text>
</comment>
<keyword evidence="4" id="KW-1185">Reference proteome</keyword>
<proteinExistence type="predicted"/>
<dbReference type="Proteomes" id="UP000662088">
    <property type="component" value="Unassembled WGS sequence"/>
</dbReference>
<dbReference type="RefSeq" id="WP_186834411.1">
    <property type="nucleotide sequence ID" value="NZ_JACOOQ010000001.1"/>
</dbReference>
<evidence type="ECO:0000256" key="2">
    <source>
        <dbReference type="SAM" id="Phobius"/>
    </source>
</evidence>
<sequence>MDTKKRIRKRKNIKLTNYLTIIIICIISIFAGFFTEKIYSSFSKISSLEKSNIKNEESLKEKQTELSKLKEELQNKLDSIKELEETISKLNSQLEQ</sequence>
<evidence type="ECO:0000256" key="1">
    <source>
        <dbReference type="SAM" id="Coils"/>
    </source>
</evidence>
<reference evidence="3" key="1">
    <citation type="submission" date="2020-08" db="EMBL/GenBank/DDBJ databases">
        <title>Genome public.</title>
        <authorList>
            <person name="Liu C."/>
            <person name="Sun Q."/>
        </authorList>
    </citation>
    <scope>NUCLEOTIDE SEQUENCE</scope>
    <source>
        <strain evidence="3">NSJ-42</strain>
    </source>
</reference>
<dbReference type="EMBL" id="JACOOQ010000001">
    <property type="protein sequence ID" value="MBC5638988.1"/>
    <property type="molecule type" value="Genomic_DNA"/>
</dbReference>
<name>A0A8I0ABH3_9CLOT</name>
<accession>A0A8I0ABH3</accession>
<feature type="coiled-coil region" evidence="1">
    <location>
        <begin position="52"/>
        <end position="93"/>
    </location>
</feature>
<gene>
    <name evidence="3" type="ORF">H8R92_00805</name>
</gene>